<evidence type="ECO:0000256" key="1">
    <source>
        <dbReference type="SAM" id="Phobius"/>
    </source>
</evidence>
<protein>
    <submittedName>
        <fullName evidence="2">Uncharacterized protein</fullName>
    </submittedName>
</protein>
<dbReference type="AlphaFoldDB" id="A0A126QZL4"/>
<keyword evidence="3" id="KW-1185">Reference proteome</keyword>
<keyword evidence="1" id="KW-0812">Transmembrane</keyword>
<dbReference type="EMBL" id="CP014265">
    <property type="protein sequence ID" value="AMK15264.1"/>
    <property type="molecule type" value="Genomic_DNA"/>
</dbReference>
<keyword evidence="1" id="KW-0472">Membrane</keyword>
<dbReference type="PATRIC" id="fig|294671.3.peg.738"/>
<keyword evidence="1" id="KW-1133">Transmembrane helix</keyword>
<feature type="transmembrane region" description="Helical" evidence="1">
    <location>
        <begin position="68"/>
        <end position="87"/>
    </location>
</feature>
<reference evidence="3" key="2">
    <citation type="submission" date="2016-02" db="EMBL/GenBank/DDBJ databases">
        <title>The draft genome sequence of the rumen methanogen Methanobrevibacter olleyae YLM1.</title>
        <authorList>
            <consortium name="New Zealand Agricultural Greenhouse Gas Research Centre/Pastoral Greenhouse Gas Research Consortium"/>
            <person name="Kelly W.J."/>
            <person name="Li D."/>
            <person name="Lambie S.C."/>
            <person name="Attwood G.T."/>
            <person name="Altermann E."/>
            <person name="Leahy S.C."/>
        </authorList>
    </citation>
    <scope>NUCLEOTIDE SEQUENCE [LARGE SCALE GENOMIC DNA]</scope>
    <source>
        <strain evidence="3">YLM1</strain>
    </source>
</reference>
<name>A0A126QZL4_METOL</name>
<dbReference type="Proteomes" id="UP000066376">
    <property type="component" value="Chromosome"/>
</dbReference>
<organism evidence="2 3">
    <name type="scientific">Methanobrevibacter olleyae</name>
    <dbReference type="NCBI Taxonomy" id="294671"/>
    <lineage>
        <taxon>Archaea</taxon>
        <taxon>Methanobacteriati</taxon>
        <taxon>Methanobacteriota</taxon>
        <taxon>Methanomada group</taxon>
        <taxon>Methanobacteria</taxon>
        <taxon>Methanobacteriales</taxon>
        <taxon>Methanobacteriaceae</taxon>
        <taxon>Methanobrevibacter</taxon>
    </lineage>
</organism>
<evidence type="ECO:0000313" key="3">
    <source>
        <dbReference type="Proteomes" id="UP000066376"/>
    </source>
</evidence>
<evidence type="ECO:0000313" key="2">
    <source>
        <dbReference type="EMBL" id="AMK15264.1"/>
    </source>
</evidence>
<accession>A0A126QZL4</accession>
<proteinExistence type="predicted"/>
<dbReference type="STRING" id="294671.YLM1_0707"/>
<gene>
    <name evidence="2" type="ORF">YLM1_0707</name>
</gene>
<reference evidence="2 3" key="1">
    <citation type="journal article" date="2016" name="Genome Announc.">
        <title>Draft Genome Sequence of the Rumen Methanogen Methanobrevibacter olleyae YLM1.</title>
        <authorList>
            <person name="Kelly W.J."/>
            <person name="Li D."/>
            <person name="Lambie S.C."/>
            <person name="Cox F."/>
            <person name="Attwood G.T."/>
            <person name="Altermann E."/>
            <person name="Leahy S.C."/>
        </authorList>
    </citation>
    <scope>NUCLEOTIDE SEQUENCE [LARGE SCALE GENOMIC DNA]</scope>
    <source>
        <strain evidence="2 3">YLM1</strain>
    </source>
</reference>
<sequence length="90" mass="10600">MKHICSSNDIIITTVQQDGLTSRASLEKISQHDKFEEFINESDYYFLKYVLIESGLNLRNKSTYGLDLSIYNFLNANLLILYFFIIIKYF</sequence>
<dbReference type="KEGG" id="mol:YLM1_0707"/>